<evidence type="ECO:0000256" key="1">
    <source>
        <dbReference type="ARBA" id="ARBA00006499"/>
    </source>
</evidence>
<protein>
    <submittedName>
        <fullName evidence="4">Esterase</fullName>
    </submittedName>
</protein>
<accession>A0A261F6U2</accession>
<organism evidence="4 5">
    <name type="scientific">Alloscardovia macacae</name>
    <dbReference type="NCBI Taxonomy" id="1160091"/>
    <lineage>
        <taxon>Bacteria</taxon>
        <taxon>Bacillati</taxon>
        <taxon>Actinomycetota</taxon>
        <taxon>Actinomycetes</taxon>
        <taxon>Bifidobacteriales</taxon>
        <taxon>Bifidobacteriaceae</taxon>
        <taxon>Alloscardovia</taxon>
    </lineage>
</organism>
<dbReference type="PANTHER" id="PTHR10655:SF17">
    <property type="entry name" value="LYSOPHOSPHOLIPASE-LIKE PROTEIN 1"/>
    <property type="match status" value="1"/>
</dbReference>
<name>A0A261F6U2_9BIFI</name>
<dbReference type="InterPro" id="IPR029058">
    <property type="entry name" value="AB_hydrolase_fold"/>
</dbReference>
<gene>
    <name evidence="4" type="ORF">ALMA_0129</name>
</gene>
<feature type="domain" description="Phospholipase/carboxylesterase/thioesterase" evidence="3">
    <location>
        <begin position="134"/>
        <end position="258"/>
    </location>
</feature>
<dbReference type="Pfam" id="PF02230">
    <property type="entry name" value="Abhydrolase_2"/>
    <property type="match status" value="1"/>
</dbReference>
<evidence type="ECO:0000259" key="3">
    <source>
        <dbReference type="Pfam" id="PF02230"/>
    </source>
</evidence>
<proteinExistence type="inferred from homology"/>
<dbReference type="InterPro" id="IPR003140">
    <property type="entry name" value="PLipase/COase/thioEstase"/>
</dbReference>
<dbReference type="Proteomes" id="UP000243657">
    <property type="component" value="Unassembled WGS sequence"/>
</dbReference>
<keyword evidence="2" id="KW-0378">Hydrolase</keyword>
<evidence type="ECO:0000313" key="5">
    <source>
        <dbReference type="Proteomes" id="UP000243657"/>
    </source>
</evidence>
<evidence type="ECO:0000256" key="2">
    <source>
        <dbReference type="ARBA" id="ARBA00022801"/>
    </source>
</evidence>
<dbReference type="Gene3D" id="3.40.50.1820">
    <property type="entry name" value="alpha/beta hydrolase"/>
    <property type="match status" value="1"/>
</dbReference>
<comment type="caution">
    <text evidence="4">The sequence shown here is derived from an EMBL/GenBank/DDBJ whole genome shotgun (WGS) entry which is preliminary data.</text>
</comment>
<dbReference type="AlphaFoldDB" id="A0A261F6U2"/>
<dbReference type="EMBL" id="MWWT01000001">
    <property type="protein sequence ID" value="OZG54804.1"/>
    <property type="molecule type" value="Genomic_DNA"/>
</dbReference>
<dbReference type="RefSeq" id="WP_094725943.1">
    <property type="nucleotide sequence ID" value="NZ_JBHLWS010000010.1"/>
</dbReference>
<reference evidence="4 5" key="1">
    <citation type="journal article" date="2017" name="BMC Genomics">
        <title>Comparative genomic and phylogenomic analyses of the Bifidobacteriaceae family.</title>
        <authorList>
            <person name="Lugli G.A."/>
            <person name="Milani C."/>
            <person name="Turroni F."/>
            <person name="Duranti S."/>
            <person name="Mancabelli L."/>
            <person name="Mangifesta M."/>
            <person name="Ferrario C."/>
            <person name="Modesto M."/>
            <person name="Mattarelli P."/>
            <person name="Jiri K."/>
            <person name="van Sinderen D."/>
            <person name="Ventura M."/>
        </authorList>
    </citation>
    <scope>NUCLEOTIDE SEQUENCE [LARGE SCALE GENOMIC DNA]</scope>
    <source>
        <strain evidence="4 5">DSM 24762</strain>
    </source>
</reference>
<sequence length="268" mass="29625">MNHTPLEPGRKAIAVSGHYGDELRVSEALFSRGRGLNNPRRPLFVLLHGWGSNEEDIAEFFGNYVSPHSDYVSLRAPLTLLDPNDMDPFDDPDFAACSTAPRYVPAPVTGAYTWFHEAVPSGEDLDRDIYAAAVAIDNWVADFIPEEREVVPFGFSQGGALAVHLMRLNPHRYKAAACLSGFLAPGIVEGSHPGDATFQMLSPSVFYGYGLKDDMIPRFESNSLAAFLEEYSFLKLCEYRTLDHAVSLDECNDLRQWLMDIGASSGVM</sequence>
<dbReference type="GO" id="GO:0016787">
    <property type="term" value="F:hydrolase activity"/>
    <property type="evidence" value="ECO:0007669"/>
    <property type="project" value="UniProtKB-KW"/>
</dbReference>
<dbReference type="InterPro" id="IPR050565">
    <property type="entry name" value="LYPA1-2/EST-like"/>
</dbReference>
<dbReference type="SUPFAM" id="SSF53474">
    <property type="entry name" value="alpha/beta-Hydrolases"/>
    <property type="match status" value="1"/>
</dbReference>
<comment type="similarity">
    <text evidence="1">Belongs to the AB hydrolase superfamily. AB hydrolase 2 family.</text>
</comment>
<keyword evidence="5" id="KW-1185">Reference proteome</keyword>
<evidence type="ECO:0000313" key="4">
    <source>
        <dbReference type="EMBL" id="OZG54804.1"/>
    </source>
</evidence>
<dbReference type="PANTHER" id="PTHR10655">
    <property type="entry name" value="LYSOPHOSPHOLIPASE-RELATED"/>
    <property type="match status" value="1"/>
</dbReference>